<reference evidence="1 2" key="1">
    <citation type="submission" date="2024-10" db="EMBL/GenBank/DDBJ databases">
        <title>The Natural Products Discovery Center: Release of the First 8490 Sequenced Strains for Exploring Actinobacteria Biosynthetic Diversity.</title>
        <authorList>
            <person name="Kalkreuter E."/>
            <person name="Kautsar S.A."/>
            <person name="Yang D."/>
            <person name="Bader C.D."/>
            <person name="Teijaro C.N."/>
            <person name="Fluegel L."/>
            <person name="Davis C.M."/>
            <person name="Simpson J.R."/>
            <person name="Lauterbach L."/>
            <person name="Steele A.D."/>
            <person name="Gui C."/>
            <person name="Meng S."/>
            <person name="Li G."/>
            <person name="Viehrig K."/>
            <person name="Ye F."/>
            <person name="Su P."/>
            <person name="Kiefer A.F."/>
            <person name="Nichols A."/>
            <person name="Cepeda A.J."/>
            <person name="Yan W."/>
            <person name="Fan B."/>
            <person name="Jiang Y."/>
            <person name="Adhikari A."/>
            <person name="Zheng C.-J."/>
            <person name="Schuster L."/>
            <person name="Cowan T.M."/>
            <person name="Smanski M.J."/>
            <person name="Chevrette M.G."/>
            <person name="De Carvalho L.P.S."/>
            <person name="Shen B."/>
        </authorList>
    </citation>
    <scope>NUCLEOTIDE SEQUENCE [LARGE SCALE GENOMIC DNA]</scope>
    <source>
        <strain evidence="1 2">NPDC048229</strain>
    </source>
</reference>
<proteinExistence type="predicted"/>
<comment type="caution">
    <text evidence="1">The sequence shown here is derived from an EMBL/GenBank/DDBJ whole genome shotgun (WGS) entry which is preliminary data.</text>
</comment>
<keyword evidence="2" id="KW-1185">Reference proteome</keyword>
<evidence type="ECO:0000313" key="2">
    <source>
        <dbReference type="Proteomes" id="UP001604282"/>
    </source>
</evidence>
<evidence type="ECO:0000313" key="1">
    <source>
        <dbReference type="EMBL" id="MFG3190870.1"/>
    </source>
</evidence>
<sequence length="335" mass="35304">MDLFACAGCGTALSVPVERVALPVEAHYDAGHNWMPTLMEPGTYAVDPAPWGPPWRTWEEIGEAGSAAVGVYAPQYGVPGGPRDVIVLSPGDTRGTRLLPERSGNSCLGIVAGDEPSLVCARCGLGIGFREDDCGIWNTVRYAPGAVVRHPLGLPARAPAPLRPTPPVDARGHWSPRWTAGAGAALAHLLAASGGRPLALPAGPVTEMFGRSLARVLPAGPPTRRVAVAGPGTPAGDAAVVLVPADRTTGRPWTPLTGATPVGLPADVWAHLVRPDETSPMPVSGRPPAGVLRDDYPLPDHPWGVFTPDRRTARHTLARLPEVRRPWLRALYDRL</sequence>
<dbReference type="Proteomes" id="UP001604282">
    <property type="component" value="Unassembled WGS sequence"/>
</dbReference>
<gene>
    <name evidence="1" type="ORF">ACGFYS_18230</name>
</gene>
<name>A0ABW7BTQ2_9ACTN</name>
<protein>
    <submittedName>
        <fullName evidence="1">Uncharacterized protein</fullName>
    </submittedName>
</protein>
<accession>A0ABW7BTQ2</accession>
<dbReference type="RefSeq" id="WP_392882795.1">
    <property type="nucleotide sequence ID" value="NZ_JBICZW010000010.1"/>
</dbReference>
<dbReference type="EMBL" id="JBICZW010000010">
    <property type="protein sequence ID" value="MFG3190870.1"/>
    <property type="molecule type" value="Genomic_DNA"/>
</dbReference>
<organism evidence="1 2">
    <name type="scientific">Streptomyces omiyaensis</name>
    <dbReference type="NCBI Taxonomy" id="68247"/>
    <lineage>
        <taxon>Bacteria</taxon>
        <taxon>Bacillati</taxon>
        <taxon>Actinomycetota</taxon>
        <taxon>Actinomycetes</taxon>
        <taxon>Kitasatosporales</taxon>
        <taxon>Streptomycetaceae</taxon>
        <taxon>Streptomyces</taxon>
    </lineage>
</organism>